<accession>A0AAX6EFQ8</accession>
<organism evidence="2 3">
    <name type="scientific">Iris pallida</name>
    <name type="common">Sweet iris</name>
    <dbReference type="NCBI Taxonomy" id="29817"/>
    <lineage>
        <taxon>Eukaryota</taxon>
        <taxon>Viridiplantae</taxon>
        <taxon>Streptophyta</taxon>
        <taxon>Embryophyta</taxon>
        <taxon>Tracheophyta</taxon>
        <taxon>Spermatophyta</taxon>
        <taxon>Magnoliopsida</taxon>
        <taxon>Liliopsida</taxon>
        <taxon>Asparagales</taxon>
        <taxon>Iridaceae</taxon>
        <taxon>Iridoideae</taxon>
        <taxon>Irideae</taxon>
        <taxon>Iris</taxon>
    </lineage>
</organism>
<reference evidence="2" key="1">
    <citation type="journal article" date="2023" name="GigaByte">
        <title>Genome assembly of the bearded iris, Iris pallida Lam.</title>
        <authorList>
            <person name="Bruccoleri R.E."/>
            <person name="Oakeley E.J."/>
            <person name="Faust A.M.E."/>
            <person name="Altorfer M."/>
            <person name="Dessus-Babus S."/>
            <person name="Burckhardt D."/>
            <person name="Oertli M."/>
            <person name="Naumann U."/>
            <person name="Petersen F."/>
            <person name="Wong J."/>
        </authorList>
    </citation>
    <scope>NUCLEOTIDE SEQUENCE</scope>
    <source>
        <strain evidence="2">GSM-AAB239-AS_SAM_17_03QT</strain>
    </source>
</reference>
<feature type="region of interest" description="Disordered" evidence="1">
    <location>
        <begin position="1"/>
        <end position="25"/>
    </location>
</feature>
<evidence type="ECO:0000313" key="3">
    <source>
        <dbReference type="Proteomes" id="UP001140949"/>
    </source>
</evidence>
<sequence>MPVGGGAHQPPEEMATGGSEGGHQRAVVLAWRATWRGPHRTQVEPMVGVAIRSAGDSPKRFGLALR</sequence>
<comment type="caution">
    <text evidence="2">The sequence shown here is derived from an EMBL/GenBank/DDBJ whole genome shotgun (WGS) entry which is preliminary data.</text>
</comment>
<keyword evidence="3" id="KW-1185">Reference proteome</keyword>
<name>A0AAX6EFQ8_IRIPA</name>
<protein>
    <submittedName>
        <fullName evidence="2">Leucine-rich repeat extensin-like protein 7</fullName>
    </submittedName>
</protein>
<dbReference type="EMBL" id="JANAVB010036820">
    <property type="protein sequence ID" value="KAJ6802856.1"/>
    <property type="molecule type" value="Genomic_DNA"/>
</dbReference>
<proteinExistence type="predicted"/>
<dbReference type="AlphaFoldDB" id="A0AAX6EFQ8"/>
<reference evidence="2" key="2">
    <citation type="submission" date="2023-04" db="EMBL/GenBank/DDBJ databases">
        <authorList>
            <person name="Bruccoleri R.E."/>
            <person name="Oakeley E.J."/>
            <person name="Faust A.-M."/>
            <person name="Dessus-Babus S."/>
            <person name="Altorfer M."/>
            <person name="Burckhardt D."/>
            <person name="Oertli M."/>
            <person name="Naumann U."/>
            <person name="Petersen F."/>
            <person name="Wong J."/>
        </authorList>
    </citation>
    <scope>NUCLEOTIDE SEQUENCE</scope>
    <source>
        <strain evidence="2">GSM-AAB239-AS_SAM_17_03QT</strain>
        <tissue evidence="2">Leaf</tissue>
    </source>
</reference>
<evidence type="ECO:0000313" key="2">
    <source>
        <dbReference type="EMBL" id="KAJ6802856.1"/>
    </source>
</evidence>
<evidence type="ECO:0000256" key="1">
    <source>
        <dbReference type="SAM" id="MobiDB-lite"/>
    </source>
</evidence>
<gene>
    <name evidence="2" type="ORF">M6B38_190025</name>
</gene>
<dbReference type="Proteomes" id="UP001140949">
    <property type="component" value="Unassembled WGS sequence"/>
</dbReference>